<dbReference type="CDD" id="cd00156">
    <property type="entry name" value="REC"/>
    <property type="match status" value="1"/>
</dbReference>
<dbReference type="InterPro" id="IPR036641">
    <property type="entry name" value="HPT_dom_sf"/>
</dbReference>
<dbReference type="InterPro" id="IPR001789">
    <property type="entry name" value="Sig_transdc_resp-reg_receiver"/>
</dbReference>
<keyword evidence="4 9" id="KW-0597">Phosphoprotein</keyword>
<dbReference type="SMART" id="SM00304">
    <property type="entry name" value="HAMP"/>
    <property type="match status" value="1"/>
</dbReference>
<reference evidence="15" key="2">
    <citation type="journal article" date="2020" name="Microorganisms">
        <title>Osmotic Adaptation and Compatible Solute Biosynthesis of Phototrophic Bacteria as Revealed from Genome Analyses.</title>
        <authorList>
            <person name="Imhoff J.F."/>
            <person name="Rahn T."/>
            <person name="Kunzel S."/>
            <person name="Keller A."/>
            <person name="Neulinger S.C."/>
        </authorList>
    </citation>
    <scope>NUCLEOTIDE SEQUENCE</scope>
    <source>
        <strain evidence="15">IM 151</strain>
    </source>
</reference>
<dbReference type="SUPFAM" id="SSF55874">
    <property type="entry name" value="ATPase domain of HSP90 chaperone/DNA topoisomerase II/histidine kinase"/>
    <property type="match status" value="1"/>
</dbReference>
<evidence type="ECO:0000256" key="1">
    <source>
        <dbReference type="ARBA" id="ARBA00000085"/>
    </source>
</evidence>
<dbReference type="Pfam" id="PF00072">
    <property type="entry name" value="Response_reg"/>
    <property type="match status" value="2"/>
</dbReference>
<feature type="domain" description="HAMP" evidence="13">
    <location>
        <begin position="255"/>
        <end position="309"/>
    </location>
</feature>
<dbReference type="GO" id="GO:0016301">
    <property type="term" value="F:kinase activity"/>
    <property type="evidence" value="ECO:0007669"/>
    <property type="project" value="UniProtKB-KW"/>
</dbReference>
<dbReference type="CDD" id="cd17546">
    <property type="entry name" value="REC_hyHK_CKI1_RcsC-like"/>
    <property type="match status" value="1"/>
</dbReference>
<dbReference type="Gene3D" id="1.10.287.130">
    <property type="match status" value="1"/>
</dbReference>
<comment type="catalytic activity">
    <reaction evidence="1">
        <text>ATP + protein L-histidine = ADP + protein N-phospho-L-histidine.</text>
        <dbReference type="EC" id="2.7.13.3"/>
    </reaction>
</comment>
<evidence type="ECO:0000256" key="9">
    <source>
        <dbReference type="PROSITE-ProRule" id="PRU00169"/>
    </source>
</evidence>
<dbReference type="InterPro" id="IPR036097">
    <property type="entry name" value="HisK_dim/P_sf"/>
</dbReference>
<dbReference type="InterPro" id="IPR036890">
    <property type="entry name" value="HATPase_C_sf"/>
</dbReference>
<dbReference type="Gene3D" id="3.40.50.2300">
    <property type="match status" value="2"/>
</dbReference>
<feature type="coiled-coil region" evidence="10">
    <location>
        <begin position="311"/>
        <end position="338"/>
    </location>
</feature>
<reference evidence="15" key="1">
    <citation type="submission" date="2017-08" db="EMBL/GenBank/DDBJ databases">
        <authorList>
            <person name="Imhoff J.F."/>
            <person name="Rahn T."/>
            <person name="Kuenzel S."/>
            <person name="Neulinger S.C."/>
        </authorList>
    </citation>
    <scope>NUCLEOTIDE SEQUENCE</scope>
    <source>
        <strain evidence="15">IM 151</strain>
    </source>
</reference>
<dbReference type="Pfam" id="PF00672">
    <property type="entry name" value="HAMP"/>
    <property type="match status" value="1"/>
</dbReference>
<keyword evidence="16" id="KW-1185">Reference proteome</keyword>
<dbReference type="Pfam" id="PF01627">
    <property type="entry name" value="Hpt"/>
    <property type="match status" value="1"/>
</dbReference>
<dbReference type="InterPro" id="IPR003661">
    <property type="entry name" value="HisK_dim/P_dom"/>
</dbReference>
<feature type="modified residue" description="Phosphohistidine" evidence="8">
    <location>
        <position position="914"/>
    </location>
</feature>
<evidence type="ECO:0000256" key="3">
    <source>
        <dbReference type="ARBA" id="ARBA00012438"/>
    </source>
</evidence>
<dbReference type="PRINTS" id="PR00344">
    <property type="entry name" value="BCTRLSENSOR"/>
</dbReference>
<feature type="modified residue" description="4-aspartylphosphate" evidence="9">
    <location>
        <position position="773"/>
    </location>
</feature>
<dbReference type="Gene3D" id="3.30.565.10">
    <property type="entry name" value="Histidine kinase-like ATPase, C-terminal domain"/>
    <property type="match status" value="1"/>
</dbReference>
<dbReference type="Proteomes" id="UP001041814">
    <property type="component" value="Unassembled WGS sequence"/>
</dbReference>
<sequence>MKLRSISRGFFVAVLLALLANLLVFRLLVMPAEDAMRHATDDRERALGFVQQIEYENALLAEFVQGFTARPDRPGDLRYLTTYYELLATRAGQAGAPEPADATMFWRNRVLQGEPRAPLSGPRVPMLQHMSELGFSAAELDSAATMLAAAGRLQQVEKVAFAATQGLVDAGSGEFVDDGVPEPQFAFDLVRSADYEVRRLELAAAVGALREQVRQRTDAAIAASRGALHAGIQAGVGVNVAMVAMFYAVTLILRRRVLLPISEMSAVAARISGGDNAARTRLGTRGVDELVALGAALDAMANRFESELAARERAGRELQLARDEADEANEAKSRFVRNMSHEMRTPMNTVVLGMTHLALQTDLTPEQRGYLDKAQAASRMMLALVNDVLDFSKIEAGRMTIEAARFSVEEVVGQAIELVRQPAQEKELELLCDWADPSLLADRGTLRGDALRIQQVLVNLLSNAVKFTPRGQVRLTVDSGPGPDASQVELRLVVEDTGIGMTPEQVQGLFREFMQADVSTTRHFGGTGLGLAITRRLVELMHGTVEASSQPGVGSRFQVRLPLPRERAAEALGAPPEAATARVLVVDDQQDTRLVLLGQMHTLGIGAAGRIAGARDAAQALTLAEEAAQAGRPFDRVLLDWVLPDADGAAVLERLQALHAGTRVAVISAYGSDELRSRVRRLGATDFIAKPVLPEDLRRLFRPADAAPPPVPAAGGLGGLRVLLVEDHPLNQELAAALLRRRGATVELADNGLAAIETLNARGPEAFDVVLMDVQMPVLDGLEATRQLRRDPRFDALPVLAMTAHALDEERGRCRSAGMQGHIAKPLEIGVLEAALAPYCKAENAAPAPPAPAPASLPPLPTLDTARALRQFDGNVALYRRTLAGFARQYGEGIAGWHDDLQALRWSELRRAAHTLQGLAGTIGAARLREHALALEQAAAAADAAGAAAALPPLAELLAELVAEIDSALVAPPPWLAA</sequence>
<dbReference type="Pfam" id="PF00512">
    <property type="entry name" value="HisKA"/>
    <property type="match status" value="1"/>
</dbReference>
<organism evidence="15 16">
    <name type="scientific">Rubrivivax gelatinosus</name>
    <name type="common">Rhodocyclus gelatinosus</name>
    <name type="synonym">Rhodopseudomonas gelatinosa</name>
    <dbReference type="NCBI Taxonomy" id="28068"/>
    <lineage>
        <taxon>Bacteria</taxon>
        <taxon>Pseudomonadati</taxon>
        <taxon>Pseudomonadota</taxon>
        <taxon>Betaproteobacteria</taxon>
        <taxon>Burkholderiales</taxon>
        <taxon>Sphaerotilaceae</taxon>
        <taxon>Rubrivivax</taxon>
    </lineage>
</organism>
<accession>A0ABS1E086</accession>
<dbReference type="Pfam" id="PF02518">
    <property type="entry name" value="HATPase_c"/>
    <property type="match status" value="1"/>
</dbReference>
<keyword evidence="10" id="KW-0175">Coiled coil</keyword>
<dbReference type="CDD" id="cd16922">
    <property type="entry name" value="HATPase_EvgS-ArcB-TorS-like"/>
    <property type="match status" value="1"/>
</dbReference>
<evidence type="ECO:0000313" key="15">
    <source>
        <dbReference type="EMBL" id="MBK1714302.1"/>
    </source>
</evidence>
<comment type="caution">
    <text evidence="15">The sequence shown here is derived from an EMBL/GenBank/DDBJ whole genome shotgun (WGS) entry which is preliminary data.</text>
</comment>
<proteinExistence type="predicted"/>
<evidence type="ECO:0000259" key="13">
    <source>
        <dbReference type="PROSITE" id="PS50885"/>
    </source>
</evidence>
<dbReference type="PANTHER" id="PTHR45339:SF5">
    <property type="entry name" value="HISTIDINE KINASE"/>
    <property type="match status" value="1"/>
</dbReference>
<dbReference type="SMART" id="SM00073">
    <property type="entry name" value="HPT"/>
    <property type="match status" value="1"/>
</dbReference>
<evidence type="ECO:0000259" key="11">
    <source>
        <dbReference type="PROSITE" id="PS50109"/>
    </source>
</evidence>
<dbReference type="CDD" id="cd06225">
    <property type="entry name" value="HAMP"/>
    <property type="match status" value="1"/>
</dbReference>
<evidence type="ECO:0000259" key="14">
    <source>
        <dbReference type="PROSITE" id="PS50894"/>
    </source>
</evidence>
<dbReference type="EC" id="2.7.13.3" evidence="3"/>
<dbReference type="InterPro" id="IPR011006">
    <property type="entry name" value="CheY-like_superfamily"/>
</dbReference>
<dbReference type="EMBL" id="NRRU01000062">
    <property type="protein sequence ID" value="MBK1714302.1"/>
    <property type="molecule type" value="Genomic_DNA"/>
</dbReference>
<evidence type="ECO:0000259" key="12">
    <source>
        <dbReference type="PROSITE" id="PS50110"/>
    </source>
</evidence>
<keyword evidence="7" id="KW-0902">Two-component regulatory system</keyword>
<feature type="modified residue" description="4-aspartylphosphate" evidence="9">
    <location>
        <position position="640"/>
    </location>
</feature>
<feature type="domain" description="Response regulatory" evidence="12">
    <location>
        <begin position="582"/>
        <end position="705"/>
    </location>
</feature>
<dbReference type="InterPro" id="IPR003660">
    <property type="entry name" value="HAMP_dom"/>
</dbReference>
<comment type="subcellular location">
    <subcellularLocation>
        <location evidence="2">Membrane</location>
    </subcellularLocation>
</comment>
<dbReference type="PANTHER" id="PTHR45339">
    <property type="entry name" value="HYBRID SIGNAL TRANSDUCTION HISTIDINE KINASE J"/>
    <property type="match status" value="1"/>
</dbReference>
<evidence type="ECO:0000256" key="5">
    <source>
        <dbReference type="ARBA" id="ARBA00022679"/>
    </source>
</evidence>
<feature type="domain" description="Response regulatory" evidence="12">
    <location>
        <begin position="721"/>
        <end position="840"/>
    </location>
</feature>
<gene>
    <name evidence="15" type="ORF">CKO43_16140</name>
</gene>
<evidence type="ECO:0000313" key="16">
    <source>
        <dbReference type="Proteomes" id="UP001041814"/>
    </source>
</evidence>
<name>A0ABS1E086_RUBGE</name>
<keyword evidence="6 15" id="KW-0418">Kinase</keyword>
<feature type="non-terminal residue" evidence="15">
    <location>
        <position position="978"/>
    </location>
</feature>
<evidence type="ECO:0000256" key="10">
    <source>
        <dbReference type="SAM" id="Coils"/>
    </source>
</evidence>
<feature type="domain" description="HPt" evidence="14">
    <location>
        <begin position="875"/>
        <end position="972"/>
    </location>
</feature>
<dbReference type="Gene3D" id="6.10.340.10">
    <property type="match status" value="1"/>
</dbReference>
<dbReference type="CDD" id="cd00082">
    <property type="entry name" value="HisKA"/>
    <property type="match status" value="1"/>
</dbReference>
<evidence type="ECO:0000256" key="4">
    <source>
        <dbReference type="ARBA" id="ARBA00022553"/>
    </source>
</evidence>
<dbReference type="PROSITE" id="PS50894">
    <property type="entry name" value="HPT"/>
    <property type="match status" value="1"/>
</dbReference>
<evidence type="ECO:0000256" key="6">
    <source>
        <dbReference type="ARBA" id="ARBA00022777"/>
    </source>
</evidence>
<keyword evidence="5" id="KW-0808">Transferase</keyword>
<dbReference type="PROSITE" id="PS50109">
    <property type="entry name" value="HIS_KIN"/>
    <property type="match status" value="1"/>
</dbReference>
<dbReference type="PROSITE" id="PS50885">
    <property type="entry name" value="HAMP"/>
    <property type="match status" value="1"/>
</dbReference>
<evidence type="ECO:0000256" key="2">
    <source>
        <dbReference type="ARBA" id="ARBA00004370"/>
    </source>
</evidence>
<dbReference type="InterPro" id="IPR008207">
    <property type="entry name" value="Sig_transdc_His_kin_Hpt_dom"/>
</dbReference>
<dbReference type="SMART" id="SM00388">
    <property type="entry name" value="HisKA"/>
    <property type="match status" value="1"/>
</dbReference>
<dbReference type="InterPro" id="IPR003594">
    <property type="entry name" value="HATPase_dom"/>
</dbReference>
<dbReference type="InterPro" id="IPR005467">
    <property type="entry name" value="His_kinase_dom"/>
</dbReference>
<dbReference type="SUPFAM" id="SSF47384">
    <property type="entry name" value="Homodimeric domain of signal transducing histidine kinase"/>
    <property type="match status" value="1"/>
</dbReference>
<feature type="domain" description="Histidine kinase" evidence="11">
    <location>
        <begin position="338"/>
        <end position="565"/>
    </location>
</feature>
<dbReference type="Gene3D" id="1.20.120.160">
    <property type="entry name" value="HPT domain"/>
    <property type="match status" value="1"/>
</dbReference>
<dbReference type="SMART" id="SM00448">
    <property type="entry name" value="REC"/>
    <property type="match status" value="2"/>
</dbReference>
<dbReference type="SUPFAM" id="SSF52172">
    <property type="entry name" value="CheY-like"/>
    <property type="match status" value="2"/>
</dbReference>
<evidence type="ECO:0000256" key="8">
    <source>
        <dbReference type="PROSITE-ProRule" id="PRU00110"/>
    </source>
</evidence>
<dbReference type="RefSeq" id="WP_200379253.1">
    <property type="nucleotide sequence ID" value="NZ_NRRU01000062.1"/>
</dbReference>
<dbReference type="PROSITE" id="PS50110">
    <property type="entry name" value="RESPONSE_REGULATORY"/>
    <property type="match status" value="2"/>
</dbReference>
<dbReference type="SUPFAM" id="SSF47226">
    <property type="entry name" value="Histidine-containing phosphotransfer domain, HPT domain"/>
    <property type="match status" value="1"/>
</dbReference>
<dbReference type="SMART" id="SM00387">
    <property type="entry name" value="HATPase_c"/>
    <property type="match status" value="1"/>
</dbReference>
<dbReference type="InterPro" id="IPR004358">
    <property type="entry name" value="Sig_transdc_His_kin-like_C"/>
</dbReference>
<protein>
    <recommendedName>
        <fullName evidence="3">histidine kinase</fullName>
        <ecNumber evidence="3">2.7.13.3</ecNumber>
    </recommendedName>
</protein>
<evidence type="ECO:0000256" key="7">
    <source>
        <dbReference type="ARBA" id="ARBA00023012"/>
    </source>
</evidence>